<feature type="domain" description="N-acetyltransferase" evidence="1">
    <location>
        <begin position="7"/>
        <end position="168"/>
    </location>
</feature>
<evidence type="ECO:0000313" key="2">
    <source>
        <dbReference type="EMBL" id="AZQ09460.1"/>
    </source>
</evidence>
<reference evidence="3" key="1">
    <citation type="submission" date="2017-03" db="EMBL/GenBank/DDBJ databases">
        <title>Full genome sequence of a non-lethal Shewanella isolate that potentiates virulence of Vibio parahaemolyticus causing acute hepatopancreatic necrosis disease (AHPND) in shrimp.</title>
        <authorList>
            <person name="Prachumwat A."/>
            <person name="Sritunyalucksana K."/>
        </authorList>
    </citation>
    <scope>NUCLEOTIDE SEQUENCE [LARGE SCALE GENOMIC DNA]</scope>
    <source>
        <strain evidence="3">TH2012</strain>
    </source>
</reference>
<proteinExistence type="predicted"/>
<gene>
    <name evidence="2" type="ORF">STH12_00308</name>
</gene>
<dbReference type="PANTHER" id="PTHR43792">
    <property type="entry name" value="GNAT FAMILY, PUTATIVE (AFU_ORTHOLOGUE AFUA_3G00765)-RELATED-RELATED"/>
    <property type="match status" value="1"/>
</dbReference>
<dbReference type="SUPFAM" id="SSF55729">
    <property type="entry name" value="Acyl-CoA N-acyltransferases (Nat)"/>
    <property type="match status" value="1"/>
</dbReference>
<dbReference type="InterPro" id="IPR000182">
    <property type="entry name" value="GNAT_dom"/>
</dbReference>
<dbReference type="RefSeq" id="WP_126165922.1">
    <property type="nucleotide sequence ID" value="NZ_CP020373.1"/>
</dbReference>
<dbReference type="EMBL" id="CP020373">
    <property type="protein sequence ID" value="AZQ09460.1"/>
    <property type="molecule type" value="Genomic_DNA"/>
</dbReference>
<evidence type="ECO:0000313" key="3">
    <source>
        <dbReference type="Proteomes" id="UP000278437"/>
    </source>
</evidence>
<dbReference type="PROSITE" id="PS51186">
    <property type="entry name" value="GNAT"/>
    <property type="match status" value="1"/>
</dbReference>
<sequence length="168" mass="18993">MYSTNRLTIRPMQLQDEALFCELFCSNRIMANIDTAFHLERAQKAFKCTLRESEKTTSATLCWVIQLGHSSLGLVSLNNIEPNQGADVGIMMLTSAQGKLIADETIDWLAKHAFGQLGLKYLRAEFSSNNFATKRITKKFGFSSPVNLTGKTSWQECILRNENFKPMF</sequence>
<dbReference type="Pfam" id="PF13302">
    <property type="entry name" value="Acetyltransf_3"/>
    <property type="match status" value="1"/>
</dbReference>
<organism evidence="2 3">
    <name type="scientific">Shewanella khirikhana</name>
    <dbReference type="NCBI Taxonomy" id="1965282"/>
    <lineage>
        <taxon>Bacteria</taxon>
        <taxon>Pseudomonadati</taxon>
        <taxon>Pseudomonadota</taxon>
        <taxon>Gammaproteobacteria</taxon>
        <taxon>Alteromonadales</taxon>
        <taxon>Shewanellaceae</taxon>
        <taxon>Shewanella</taxon>
    </lineage>
</organism>
<accession>A0ABN5TSH9</accession>
<name>A0ABN5TSH9_9GAMM</name>
<protein>
    <recommendedName>
        <fullName evidence="1">N-acetyltransferase domain-containing protein</fullName>
    </recommendedName>
</protein>
<dbReference type="Proteomes" id="UP000278437">
    <property type="component" value="Chromosome"/>
</dbReference>
<dbReference type="InterPro" id="IPR016181">
    <property type="entry name" value="Acyl_CoA_acyltransferase"/>
</dbReference>
<evidence type="ECO:0000259" key="1">
    <source>
        <dbReference type="PROSITE" id="PS51186"/>
    </source>
</evidence>
<keyword evidence="3" id="KW-1185">Reference proteome</keyword>
<dbReference type="InterPro" id="IPR051531">
    <property type="entry name" value="N-acetyltransferase"/>
</dbReference>
<dbReference type="Gene3D" id="3.40.630.30">
    <property type="match status" value="1"/>
</dbReference>